<dbReference type="AlphaFoldDB" id="A0A096HE10"/>
<name>A0A096HE10_COMTE</name>
<dbReference type="SUPFAM" id="SSF52821">
    <property type="entry name" value="Rhodanese/Cell cycle control phosphatase"/>
    <property type="match status" value="1"/>
</dbReference>
<dbReference type="GO" id="GO:0016787">
    <property type="term" value="F:hydrolase activity"/>
    <property type="evidence" value="ECO:0007669"/>
    <property type="project" value="UniProtKB-KW"/>
</dbReference>
<protein>
    <submittedName>
        <fullName evidence="2">Transferase/hydrolase</fullName>
    </submittedName>
</protein>
<keyword evidence="2" id="KW-0378">Hydrolase</keyword>
<feature type="domain" description="Rhodanese" evidence="1">
    <location>
        <begin position="22"/>
        <end position="112"/>
    </location>
</feature>
<dbReference type="PANTHER" id="PTHR43031">
    <property type="entry name" value="FAD-DEPENDENT OXIDOREDUCTASE"/>
    <property type="match status" value="1"/>
</dbReference>
<sequence>MIDHQTLGEAKQVCPTTTQRLVREGALLVDVRERTEVASLAFDVPAIVNIPLFEMEQRWGELPKDRELVLVCESGERSLKATYYLQFQGFTRVSNMEGGLLKWMRKGFAVIGQRYEAPAATATSSCCGGEAAEPVSAASTFCGSTAPAASSTGCCAPSPTKE</sequence>
<evidence type="ECO:0000313" key="3">
    <source>
        <dbReference type="Proteomes" id="UP000029553"/>
    </source>
</evidence>
<dbReference type="PANTHER" id="PTHR43031:SF18">
    <property type="entry name" value="RHODANESE-RELATED SULFURTRANSFERASES"/>
    <property type="match status" value="1"/>
</dbReference>
<dbReference type="InterPro" id="IPR036873">
    <property type="entry name" value="Rhodanese-like_dom_sf"/>
</dbReference>
<dbReference type="RefSeq" id="WP_011911470.1">
    <property type="nucleotide sequence ID" value="NZ_AWOR01000066.1"/>
</dbReference>
<gene>
    <name evidence="2" type="ORF">P353_19550</name>
</gene>
<dbReference type="GO" id="GO:0016740">
    <property type="term" value="F:transferase activity"/>
    <property type="evidence" value="ECO:0007669"/>
    <property type="project" value="UniProtKB-KW"/>
</dbReference>
<dbReference type="CDD" id="cd00158">
    <property type="entry name" value="RHOD"/>
    <property type="match status" value="1"/>
</dbReference>
<dbReference type="InterPro" id="IPR050229">
    <property type="entry name" value="GlpE_sulfurtransferase"/>
</dbReference>
<dbReference type="EMBL" id="AWOR01000066">
    <property type="protein sequence ID" value="KGH27072.1"/>
    <property type="molecule type" value="Genomic_DNA"/>
</dbReference>
<comment type="caution">
    <text evidence="2">The sequence shown here is derived from an EMBL/GenBank/DDBJ whole genome shotgun (WGS) entry which is preliminary data.</text>
</comment>
<proteinExistence type="predicted"/>
<evidence type="ECO:0000259" key="1">
    <source>
        <dbReference type="PROSITE" id="PS50206"/>
    </source>
</evidence>
<dbReference type="Gene3D" id="3.40.250.10">
    <property type="entry name" value="Rhodanese-like domain"/>
    <property type="match status" value="1"/>
</dbReference>
<dbReference type="SMART" id="SM00450">
    <property type="entry name" value="RHOD"/>
    <property type="match status" value="1"/>
</dbReference>
<dbReference type="InterPro" id="IPR001763">
    <property type="entry name" value="Rhodanese-like_dom"/>
</dbReference>
<dbReference type="Proteomes" id="UP000029553">
    <property type="component" value="Unassembled WGS sequence"/>
</dbReference>
<evidence type="ECO:0000313" key="2">
    <source>
        <dbReference type="EMBL" id="KGH27072.1"/>
    </source>
</evidence>
<reference evidence="2 3" key="1">
    <citation type="submission" date="2013-09" db="EMBL/GenBank/DDBJ databases">
        <title>High correlation between genotypes and phenotypes of environmental bacteria Comamonas testosteroni strains.</title>
        <authorList>
            <person name="Liu L."/>
            <person name="Zhu W."/>
            <person name="Xia X."/>
            <person name="Xu B."/>
            <person name="Luo M."/>
            <person name="Wang G."/>
        </authorList>
    </citation>
    <scope>NUCLEOTIDE SEQUENCE [LARGE SCALE GENOMIC DNA]</scope>
    <source>
        <strain evidence="2 3">JL40</strain>
    </source>
</reference>
<keyword evidence="2" id="KW-0808">Transferase</keyword>
<dbReference type="PROSITE" id="PS50206">
    <property type="entry name" value="RHODANESE_3"/>
    <property type="match status" value="1"/>
</dbReference>
<dbReference type="Pfam" id="PF00581">
    <property type="entry name" value="Rhodanese"/>
    <property type="match status" value="1"/>
</dbReference>
<organism evidence="2 3">
    <name type="scientific">Comamonas testosteroni</name>
    <name type="common">Pseudomonas testosteroni</name>
    <dbReference type="NCBI Taxonomy" id="285"/>
    <lineage>
        <taxon>Bacteria</taxon>
        <taxon>Pseudomonadati</taxon>
        <taxon>Pseudomonadota</taxon>
        <taxon>Betaproteobacteria</taxon>
        <taxon>Burkholderiales</taxon>
        <taxon>Comamonadaceae</taxon>
        <taxon>Comamonas</taxon>
    </lineage>
</organism>
<accession>A0A096HE10</accession>